<dbReference type="InterPro" id="IPR003660">
    <property type="entry name" value="HAMP_dom"/>
</dbReference>
<evidence type="ECO:0000256" key="8">
    <source>
        <dbReference type="ARBA" id="ARBA00022989"/>
    </source>
</evidence>
<keyword evidence="8 11" id="KW-1133">Transmembrane helix</keyword>
<keyword evidence="15" id="KW-1185">Reference proteome</keyword>
<evidence type="ECO:0000256" key="9">
    <source>
        <dbReference type="ARBA" id="ARBA00023012"/>
    </source>
</evidence>
<dbReference type="PANTHER" id="PTHR45436">
    <property type="entry name" value="SENSOR HISTIDINE KINASE YKOH"/>
    <property type="match status" value="1"/>
</dbReference>
<feature type="domain" description="HAMP" evidence="13">
    <location>
        <begin position="213"/>
        <end position="266"/>
    </location>
</feature>
<keyword evidence="7 14" id="KW-0418">Kinase</keyword>
<dbReference type="InterPro" id="IPR003594">
    <property type="entry name" value="HATPase_dom"/>
</dbReference>
<evidence type="ECO:0000256" key="6">
    <source>
        <dbReference type="ARBA" id="ARBA00022692"/>
    </source>
</evidence>
<keyword evidence="10 11" id="KW-0472">Membrane</keyword>
<name>A0A8J3MZA2_9CHLR</name>
<evidence type="ECO:0000256" key="2">
    <source>
        <dbReference type="ARBA" id="ARBA00004370"/>
    </source>
</evidence>
<evidence type="ECO:0000313" key="14">
    <source>
        <dbReference type="EMBL" id="GHO90233.1"/>
    </source>
</evidence>
<dbReference type="AlphaFoldDB" id="A0A8J3MZA2"/>
<dbReference type="Proteomes" id="UP000597444">
    <property type="component" value="Unassembled WGS sequence"/>
</dbReference>
<dbReference type="CDD" id="cd00075">
    <property type="entry name" value="HATPase"/>
    <property type="match status" value="1"/>
</dbReference>
<dbReference type="Gene3D" id="3.30.565.10">
    <property type="entry name" value="Histidine kinase-like ATPase, C-terminal domain"/>
    <property type="match status" value="1"/>
</dbReference>
<keyword evidence="4" id="KW-0597">Phosphoprotein</keyword>
<dbReference type="SUPFAM" id="SSF47384">
    <property type="entry name" value="Homodimeric domain of signal transducing histidine kinase"/>
    <property type="match status" value="1"/>
</dbReference>
<keyword evidence="5" id="KW-0808">Transferase</keyword>
<feature type="domain" description="Histidine kinase" evidence="12">
    <location>
        <begin position="274"/>
        <end position="507"/>
    </location>
</feature>
<dbReference type="Pfam" id="PF00672">
    <property type="entry name" value="HAMP"/>
    <property type="match status" value="1"/>
</dbReference>
<dbReference type="InterPro" id="IPR005467">
    <property type="entry name" value="His_kinase_dom"/>
</dbReference>
<gene>
    <name evidence="14" type="ORF">KSF_002810</name>
</gene>
<dbReference type="GO" id="GO:0005886">
    <property type="term" value="C:plasma membrane"/>
    <property type="evidence" value="ECO:0007669"/>
    <property type="project" value="TreeGrafter"/>
</dbReference>
<dbReference type="EMBL" id="BNJK01000001">
    <property type="protein sequence ID" value="GHO90233.1"/>
    <property type="molecule type" value="Genomic_DNA"/>
</dbReference>
<evidence type="ECO:0000256" key="10">
    <source>
        <dbReference type="ARBA" id="ARBA00023136"/>
    </source>
</evidence>
<dbReference type="PROSITE" id="PS50885">
    <property type="entry name" value="HAMP"/>
    <property type="match status" value="1"/>
</dbReference>
<sequence>MTRQLWAIFRALAHIKAPRSLRVRLALWNVLILLLTLLLLGAVVYTVVSYNLQSSLDKRLLTQGEKLQGTTRIWLLTGHPINRDLFEQLAQGMQQDEFSSDDLYIKLFDVNTGKPLQYSPNLQQVRIHYTQEDFEAAVHGQTLWATYHDRAGNAVRIVTMPVLNLDHHPIAVAQIGRSLDGVHQVEVLLALVLCLGGVCALLIAYAMSFVLTSREVRPLSLLSAQMRTLSVGGLGVRLEPKGQMREVQLLTEAFNQMSQRLEASFTLQRNFVADVSHELRTPLTALRGQVAVLLMNPDLDSEVGRDVRQIHAELIRLSHLVSNLLEMARVDVGIMPHVAVESAQRVELDLLLVEIARQARFLSQQVTVELGQLQQVWVRGERDLLKQMLLNIVDNALVYTPSGGHVRLEVTEIEDIPLDVQDQQNGCQRQWAMICVTDTGPGIAPSDMPHIFERHYRAGSTRSRGKLGAGIGLSLARLFAQAHQGEITVASEIKKGSCFRIWLPFSHESSETSHLREERIDGTATGICTEGSENIEERNCDRRA</sequence>
<evidence type="ECO:0000313" key="15">
    <source>
        <dbReference type="Proteomes" id="UP000597444"/>
    </source>
</evidence>
<dbReference type="InterPro" id="IPR003661">
    <property type="entry name" value="HisK_dim/P_dom"/>
</dbReference>
<dbReference type="EC" id="2.7.13.3" evidence="3"/>
<comment type="catalytic activity">
    <reaction evidence="1">
        <text>ATP + protein L-histidine = ADP + protein N-phospho-L-histidine.</text>
        <dbReference type="EC" id="2.7.13.3"/>
    </reaction>
</comment>
<dbReference type="SUPFAM" id="SSF158472">
    <property type="entry name" value="HAMP domain-like"/>
    <property type="match status" value="1"/>
</dbReference>
<dbReference type="SMART" id="SM00387">
    <property type="entry name" value="HATPase_c"/>
    <property type="match status" value="1"/>
</dbReference>
<dbReference type="InterPro" id="IPR036890">
    <property type="entry name" value="HATPase_C_sf"/>
</dbReference>
<dbReference type="PROSITE" id="PS50109">
    <property type="entry name" value="HIS_KIN"/>
    <property type="match status" value="1"/>
</dbReference>
<dbReference type="GO" id="GO:0000155">
    <property type="term" value="F:phosphorelay sensor kinase activity"/>
    <property type="evidence" value="ECO:0007669"/>
    <property type="project" value="InterPro"/>
</dbReference>
<dbReference type="CDD" id="cd06225">
    <property type="entry name" value="HAMP"/>
    <property type="match status" value="1"/>
</dbReference>
<feature type="transmembrane region" description="Helical" evidence="11">
    <location>
        <begin position="187"/>
        <end position="211"/>
    </location>
</feature>
<evidence type="ECO:0000259" key="12">
    <source>
        <dbReference type="PROSITE" id="PS50109"/>
    </source>
</evidence>
<proteinExistence type="predicted"/>
<reference evidence="14" key="1">
    <citation type="submission" date="2020-10" db="EMBL/GenBank/DDBJ databases">
        <title>Taxonomic study of unclassified bacteria belonging to the class Ktedonobacteria.</title>
        <authorList>
            <person name="Yabe S."/>
            <person name="Wang C.M."/>
            <person name="Zheng Y."/>
            <person name="Sakai Y."/>
            <person name="Cavaletti L."/>
            <person name="Monciardini P."/>
            <person name="Donadio S."/>
        </authorList>
    </citation>
    <scope>NUCLEOTIDE SEQUENCE</scope>
    <source>
        <strain evidence="14">ID150040</strain>
    </source>
</reference>
<dbReference type="SMART" id="SM00388">
    <property type="entry name" value="HisKA"/>
    <property type="match status" value="1"/>
</dbReference>
<dbReference type="Pfam" id="PF02518">
    <property type="entry name" value="HATPase_c"/>
    <property type="match status" value="1"/>
</dbReference>
<feature type="transmembrane region" description="Helical" evidence="11">
    <location>
        <begin position="25"/>
        <end position="48"/>
    </location>
</feature>
<dbReference type="Gene3D" id="1.10.287.130">
    <property type="match status" value="1"/>
</dbReference>
<evidence type="ECO:0000256" key="3">
    <source>
        <dbReference type="ARBA" id="ARBA00012438"/>
    </source>
</evidence>
<comment type="subcellular location">
    <subcellularLocation>
        <location evidence="2">Membrane</location>
    </subcellularLocation>
</comment>
<protein>
    <recommendedName>
        <fullName evidence="3">histidine kinase</fullName>
        <ecNumber evidence="3">2.7.13.3</ecNumber>
    </recommendedName>
</protein>
<evidence type="ECO:0000256" key="5">
    <source>
        <dbReference type="ARBA" id="ARBA00022679"/>
    </source>
</evidence>
<dbReference type="PRINTS" id="PR00344">
    <property type="entry name" value="BCTRLSENSOR"/>
</dbReference>
<dbReference type="Pfam" id="PF00512">
    <property type="entry name" value="HisKA"/>
    <property type="match status" value="1"/>
</dbReference>
<dbReference type="Gene3D" id="6.10.340.10">
    <property type="match status" value="1"/>
</dbReference>
<dbReference type="InterPro" id="IPR036097">
    <property type="entry name" value="HisK_dim/P_sf"/>
</dbReference>
<evidence type="ECO:0000256" key="1">
    <source>
        <dbReference type="ARBA" id="ARBA00000085"/>
    </source>
</evidence>
<organism evidence="14 15">
    <name type="scientific">Reticulibacter mediterranei</name>
    <dbReference type="NCBI Taxonomy" id="2778369"/>
    <lineage>
        <taxon>Bacteria</taxon>
        <taxon>Bacillati</taxon>
        <taxon>Chloroflexota</taxon>
        <taxon>Ktedonobacteria</taxon>
        <taxon>Ktedonobacterales</taxon>
        <taxon>Reticulibacteraceae</taxon>
        <taxon>Reticulibacter</taxon>
    </lineage>
</organism>
<keyword evidence="9" id="KW-0902">Two-component regulatory system</keyword>
<dbReference type="RefSeq" id="WP_220201212.1">
    <property type="nucleotide sequence ID" value="NZ_BNJK01000001.1"/>
</dbReference>
<dbReference type="PANTHER" id="PTHR45436:SF5">
    <property type="entry name" value="SENSOR HISTIDINE KINASE TRCS"/>
    <property type="match status" value="1"/>
</dbReference>
<dbReference type="SUPFAM" id="SSF55874">
    <property type="entry name" value="ATPase domain of HSP90 chaperone/DNA topoisomerase II/histidine kinase"/>
    <property type="match status" value="1"/>
</dbReference>
<dbReference type="FunFam" id="1.10.287.130:FF:000001">
    <property type="entry name" value="Two-component sensor histidine kinase"/>
    <property type="match status" value="1"/>
</dbReference>
<keyword evidence="6 11" id="KW-0812">Transmembrane</keyword>
<evidence type="ECO:0000259" key="13">
    <source>
        <dbReference type="PROSITE" id="PS50885"/>
    </source>
</evidence>
<evidence type="ECO:0000256" key="7">
    <source>
        <dbReference type="ARBA" id="ARBA00022777"/>
    </source>
</evidence>
<dbReference type="SMART" id="SM00304">
    <property type="entry name" value="HAMP"/>
    <property type="match status" value="1"/>
</dbReference>
<accession>A0A8J3MZA2</accession>
<evidence type="ECO:0000256" key="11">
    <source>
        <dbReference type="SAM" id="Phobius"/>
    </source>
</evidence>
<dbReference type="InterPro" id="IPR050428">
    <property type="entry name" value="TCS_sensor_his_kinase"/>
</dbReference>
<evidence type="ECO:0000256" key="4">
    <source>
        <dbReference type="ARBA" id="ARBA00022553"/>
    </source>
</evidence>
<dbReference type="CDD" id="cd00082">
    <property type="entry name" value="HisKA"/>
    <property type="match status" value="1"/>
</dbReference>
<dbReference type="InterPro" id="IPR004358">
    <property type="entry name" value="Sig_transdc_His_kin-like_C"/>
</dbReference>
<comment type="caution">
    <text evidence="14">The sequence shown here is derived from an EMBL/GenBank/DDBJ whole genome shotgun (WGS) entry which is preliminary data.</text>
</comment>